<dbReference type="GO" id="GO:0010966">
    <property type="term" value="P:regulation of phosphate transport"/>
    <property type="evidence" value="ECO:0007669"/>
    <property type="project" value="EnsemblFungi"/>
</dbReference>
<dbReference type="GO" id="GO:0005783">
    <property type="term" value="C:endoplasmic reticulum"/>
    <property type="evidence" value="ECO:0007669"/>
    <property type="project" value="EnsemblFungi"/>
</dbReference>
<dbReference type="OrthoDB" id="4082764at2759"/>
<feature type="transmembrane region" description="Helical" evidence="1">
    <location>
        <begin position="93"/>
        <end position="112"/>
    </location>
</feature>
<keyword evidence="1" id="KW-0812">Transmembrane</keyword>
<dbReference type="AlphaFoldDB" id="A0A1E3PC50"/>
<evidence type="ECO:0008006" key="4">
    <source>
        <dbReference type="Google" id="ProtNLM"/>
    </source>
</evidence>
<dbReference type="Proteomes" id="UP000094112">
    <property type="component" value="Unassembled WGS sequence"/>
</dbReference>
<proteinExistence type="predicted"/>
<dbReference type="GeneID" id="30200343"/>
<reference evidence="2 3" key="1">
    <citation type="journal article" date="2016" name="Proc. Natl. Acad. Sci. U.S.A.">
        <title>Comparative genomics of biotechnologically important yeasts.</title>
        <authorList>
            <person name="Riley R."/>
            <person name="Haridas S."/>
            <person name="Wolfe K.H."/>
            <person name="Lopes M.R."/>
            <person name="Hittinger C.T."/>
            <person name="Goeker M."/>
            <person name="Salamov A.A."/>
            <person name="Wisecaver J.H."/>
            <person name="Long T.M."/>
            <person name="Calvey C.H."/>
            <person name="Aerts A.L."/>
            <person name="Barry K.W."/>
            <person name="Choi C."/>
            <person name="Clum A."/>
            <person name="Coughlan A.Y."/>
            <person name="Deshpande S."/>
            <person name="Douglass A.P."/>
            <person name="Hanson S.J."/>
            <person name="Klenk H.-P."/>
            <person name="LaButti K.M."/>
            <person name="Lapidus A."/>
            <person name="Lindquist E.A."/>
            <person name="Lipzen A.M."/>
            <person name="Meier-Kolthoff J.P."/>
            <person name="Ohm R.A."/>
            <person name="Otillar R.P."/>
            <person name="Pangilinan J.L."/>
            <person name="Peng Y."/>
            <person name="Rokas A."/>
            <person name="Rosa C.A."/>
            <person name="Scheuner C."/>
            <person name="Sibirny A.A."/>
            <person name="Slot J.C."/>
            <person name="Stielow J.B."/>
            <person name="Sun H."/>
            <person name="Kurtzman C.P."/>
            <person name="Blackwell M."/>
            <person name="Grigoriev I.V."/>
            <person name="Jeffries T.W."/>
        </authorList>
    </citation>
    <scope>NUCLEOTIDE SEQUENCE [LARGE SCALE GENOMIC DNA]</scope>
    <source>
        <strain evidence="3">ATCC 58044 / CBS 1984 / NCYC 433 / NRRL Y-366-8</strain>
    </source>
</reference>
<dbReference type="GO" id="GO:0006888">
    <property type="term" value="P:endoplasmic reticulum to Golgi vesicle-mediated transport"/>
    <property type="evidence" value="ECO:0007669"/>
    <property type="project" value="EnsemblFungi"/>
</dbReference>
<dbReference type="RefSeq" id="XP_019042182.1">
    <property type="nucleotide sequence ID" value="XM_019183097.1"/>
</dbReference>
<dbReference type="Pfam" id="PF11124">
    <property type="entry name" value="Pho86"/>
    <property type="match status" value="1"/>
</dbReference>
<feature type="transmembrane region" description="Helical" evidence="1">
    <location>
        <begin position="53"/>
        <end position="73"/>
    </location>
</feature>
<dbReference type="STRING" id="683960.A0A1E3PC50"/>
<gene>
    <name evidence="2" type="ORF">WICANDRAFT_61019</name>
</gene>
<name>A0A1E3PC50_WICAA</name>
<dbReference type="EMBL" id="KV454208">
    <property type="protein sequence ID" value="ODQ62975.1"/>
    <property type="molecule type" value="Genomic_DNA"/>
</dbReference>
<keyword evidence="1" id="KW-0472">Membrane</keyword>
<evidence type="ECO:0000256" key="1">
    <source>
        <dbReference type="SAM" id="Phobius"/>
    </source>
</evidence>
<protein>
    <recommendedName>
        <fullName evidence="4">Inorganic phosphate transporter PHO86</fullName>
    </recommendedName>
</protein>
<accession>A0A1E3PC50</accession>
<keyword evidence="3" id="KW-1185">Reference proteome</keyword>
<evidence type="ECO:0000313" key="3">
    <source>
        <dbReference type="Proteomes" id="UP000094112"/>
    </source>
</evidence>
<dbReference type="GO" id="GO:0051082">
    <property type="term" value="F:unfolded protein binding"/>
    <property type="evidence" value="ECO:0007669"/>
    <property type="project" value="EnsemblFungi"/>
</dbReference>
<keyword evidence="1" id="KW-1133">Transmembrane helix</keyword>
<sequence length="305" mass="34377">MVKQKEIRLDQPIDHNAPPTIYGTKLTPSLSNAALNLTIDFIRQKQSQANTKIMTHPYSALIIVTVASLFGYWKVGWIYEAGGWDLVKQSRDEIFSIVVFVTMFSSILFTVLTRTTDFIKTTSEDLVNDNEGIFGVELKTFASLNENSNDKKTKNLLPKGDNTQIIIYRDTPIAVLSLIPKPELSNEEKFVTKITGCGVRKVYYKSGIIEDLIDWAIYRSNSLNVGKAEKIIVLIDVMSTDLDLKKKLALKNFKFVEKSYYNNSNVLKLFGIYNEVWGLNLNVTSLDDSKVEQIKTKPGATGVDK</sequence>
<organism evidence="2 3">
    <name type="scientific">Wickerhamomyces anomalus (strain ATCC 58044 / CBS 1984 / NCYC 433 / NRRL Y-366-8)</name>
    <name type="common">Yeast</name>
    <name type="synonym">Hansenula anomala</name>
    <dbReference type="NCBI Taxonomy" id="683960"/>
    <lineage>
        <taxon>Eukaryota</taxon>
        <taxon>Fungi</taxon>
        <taxon>Dikarya</taxon>
        <taxon>Ascomycota</taxon>
        <taxon>Saccharomycotina</taxon>
        <taxon>Saccharomycetes</taxon>
        <taxon>Phaffomycetales</taxon>
        <taxon>Wickerhamomycetaceae</taxon>
        <taxon>Wickerhamomyces</taxon>
    </lineage>
</organism>
<dbReference type="InterPro" id="IPR024297">
    <property type="entry name" value="Pho86"/>
</dbReference>
<evidence type="ECO:0000313" key="2">
    <source>
        <dbReference type="EMBL" id="ODQ62975.1"/>
    </source>
</evidence>
<dbReference type="GO" id="GO:0006457">
    <property type="term" value="P:protein folding"/>
    <property type="evidence" value="ECO:0007669"/>
    <property type="project" value="EnsemblFungi"/>
</dbReference>